<dbReference type="InterPro" id="IPR020633">
    <property type="entry name" value="Thymidine_kinase_CS"/>
</dbReference>
<keyword evidence="1" id="KW-0418">Kinase</keyword>
<proteinExistence type="evidence at transcript level"/>
<dbReference type="GO" id="GO:0004797">
    <property type="term" value="F:thymidine kinase activity"/>
    <property type="evidence" value="ECO:0007669"/>
    <property type="project" value="InterPro"/>
</dbReference>
<dbReference type="AlphaFoldDB" id="A0A090X7P4"/>
<evidence type="ECO:0000313" key="1">
    <source>
        <dbReference type="EMBL" id="JAC92182.1"/>
    </source>
</evidence>
<sequence length="131" mass="15171">MPAIKARTLPELGNLQADFRVSRDRRRVSFLLDIVEFSEKTGRNSGKSLWSQLWTARYQRKGFPTDNGVGAPFGERHQVDGGLHGLLRRGVLHQATWAWRKRWRSSEGRDKYMAVCRSCYSKEDTSRKEES</sequence>
<keyword evidence="1" id="KW-0808">Transferase</keyword>
<organism evidence="1">
    <name type="scientific">Ixodes ricinus</name>
    <name type="common">Common tick</name>
    <name type="synonym">Acarus ricinus</name>
    <dbReference type="NCBI Taxonomy" id="34613"/>
    <lineage>
        <taxon>Eukaryota</taxon>
        <taxon>Metazoa</taxon>
        <taxon>Ecdysozoa</taxon>
        <taxon>Arthropoda</taxon>
        <taxon>Chelicerata</taxon>
        <taxon>Arachnida</taxon>
        <taxon>Acari</taxon>
        <taxon>Parasitiformes</taxon>
        <taxon>Ixodida</taxon>
        <taxon>Ixodoidea</taxon>
        <taxon>Ixodidae</taxon>
        <taxon>Ixodinae</taxon>
        <taxon>Ixodes</taxon>
    </lineage>
</organism>
<dbReference type="PROSITE" id="PS00603">
    <property type="entry name" value="TK_CELLULAR_TYPE"/>
    <property type="match status" value="1"/>
</dbReference>
<dbReference type="EMBL" id="GBIH01002528">
    <property type="protein sequence ID" value="JAC92182.1"/>
    <property type="molecule type" value="mRNA"/>
</dbReference>
<reference evidence="1" key="1">
    <citation type="journal article" date="2015" name="PLoS Negl. Trop. Dis.">
        <title>Deep Sequencing Analysis of the Ixodes ricinus Haemocytome.</title>
        <authorList>
            <person name="Kotsyfakis M."/>
            <person name="Kopacek P."/>
            <person name="Franta Z."/>
            <person name="Pedra J.H."/>
            <person name="Ribeiro J.M."/>
        </authorList>
    </citation>
    <scope>NUCLEOTIDE SEQUENCE</scope>
</reference>
<protein>
    <submittedName>
        <fullName evidence="1">Putative thymidine kinase</fullName>
    </submittedName>
</protein>
<accession>A0A090X7P4</accession>
<dbReference type="GO" id="GO:0005524">
    <property type="term" value="F:ATP binding"/>
    <property type="evidence" value="ECO:0007669"/>
    <property type="project" value="InterPro"/>
</dbReference>
<name>A0A090X7P4_IXORI</name>